<keyword evidence="1" id="KW-0675">Receptor</keyword>
<organism evidence="1">
    <name type="scientific">Vibrio coralliilyticus</name>
    <dbReference type="NCBI Taxonomy" id="190893"/>
    <lineage>
        <taxon>Bacteria</taxon>
        <taxon>Pseudomonadati</taxon>
        <taxon>Pseudomonadota</taxon>
        <taxon>Gammaproteobacteria</taxon>
        <taxon>Vibrionales</taxon>
        <taxon>Vibrionaceae</taxon>
        <taxon>Vibrio</taxon>
    </lineage>
</organism>
<evidence type="ECO:0000313" key="1">
    <source>
        <dbReference type="EMBL" id="KJY77538.1"/>
    </source>
</evidence>
<dbReference type="InterPro" id="IPR029045">
    <property type="entry name" value="ClpP/crotonase-like_dom_sf"/>
</dbReference>
<dbReference type="Gene3D" id="3.90.226.10">
    <property type="entry name" value="2-enoyl-CoA Hydratase, Chain A, domain 1"/>
    <property type="match status" value="1"/>
</dbReference>
<accession>A0A837GA66</accession>
<dbReference type="Gene3D" id="3.30.750.44">
    <property type="match status" value="1"/>
</dbReference>
<dbReference type="InterPro" id="IPR005151">
    <property type="entry name" value="Tail-specific_protease"/>
</dbReference>
<dbReference type="PANTHER" id="PTHR11261">
    <property type="entry name" value="INTERPHOTORECEPTOR RETINOID-BINDING PROTEIN"/>
    <property type="match status" value="1"/>
</dbReference>
<proteinExistence type="predicted"/>
<dbReference type="GO" id="GO:0008236">
    <property type="term" value="F:serine-type peptidase activity"/>
    <property type="evidence" value="ECO:0007669"/>
    <property type="project" value="InterPro"/>
</dbReference>
<name>A0A837GA66_9VIBR</name>
<reference evidence="1" key="1">
    <citation type="journal article" date="2015" name="BMC Genomics">
        <title>Genome mining reveals unlocked bioactive potential of marine Gram-negative bacteria.</title>
        <authorList>
            <person name="Machado H."/>
            <person name="Sonnenschein E.C."/>
            <person name="Melchiorsen J."/>
            <person name="Gram L."/>
        </authorList>
    </citation>
    <scope>NUCLEOTIDE SEQUENCE</scope>
    <source>
        <strain evidence="1">S2052</strain>
    </source>
</reference>
<comment type="caution">
    <text evidence="1">The sequence shown here is derived from an EMBL/GenBank/DDBJ whole genome shotgun (WGS) entry which is preliminary data.</text>
</comment>
<dbReference type="CDD" id="cd07563">
    <property type="entry name" value="Peptidase_S41_IRBP"/>
    <property type="match status" value="1"/>
</dbReference>
<gene>
    <name evidence="1" type="ORF">TW71_00455</name>
</gene>
<dbReference type="Pfam" id="PF03572">
    <property type="entry name" value="Peptidase_S41"/>
    <property type="match status" value="1"/>
</dbReference>
<protein>
    <submittedName>
        <fullName evidence="1">Interphotoreceptor retinoid-binding protein</fullName>
    </submittedName>
</protein>
<sequence length="292" mass="32901">MQEINKQKIVDLLARLLEDNYVFPIVGKELSLMLRQNYDRGLYLSEDLVEGFVEKLTQDIFALCKDKHFKIIFNDSIVPPEKRFKSINYGFEKLVFITNKIAYIQLSRFCSPSFASNVAHEILGQLKGIEHLIIDVRNNGGGHPDMVKLVTSYFFDNSESVLLNTIRWRGDSCLEEFWTDNSSHCYPDLSLYVLTDRGTLSAAEEFSYNLQCLERAVLIGEATGGAAHPCRLFELTAELSVAIPIGEAINPITNKNWEQGGVIPDINTNSDNALKLALKRLGLPEEAHTAIQ</sequence>
<dbReference type="SMART" id="SM00245">
    <property type="entry name" value="TSPc"/>
    <property type="match status" value="1"/>
</dbReference>
<dbReference type="EMBL" id="JXXR01000001">
    <property type="protein sequence ID" value="KJY77538.1"/>
    <property type="molecule type" value="Genomic_DNA"/>
</dbReference>
<dbReference type="SUPFAM" id="SSF52096">
    <property type="entry name" value="ClpP/crotonase"/>
    <property type="match status" value="1"/>
</dbReference>
<dbReference type="PANTHER" id="PTHR11261:SF3">
    <property type="entry name" value="RETINOL-BINDING PROTEIN 3"/>
    <property type="match status" value="1"/>
</dbReference>
<dbReference type="AlphaFoldDB" id="A0A837GA66"/>
<dbReference type="RefSeq" id="WP_045984610.1">
    <property type="nucleotide sequence ID" value="NZ_CP063051.1"/>
</dbReference>
<dbReference type="GO" id="GO:0006508">
    <property type="term" value="P:proteolysis"/>
    <property type="evidence" value="ECO:0007669"/>
    <property type="project" value="InterPro"/>
</dbReference>